<gene>
    <name evidence="9" type="ORF">MUO15_19305</name>
</gene>
<dbReference type="Gene3D" id="3.40.710.10">
    <property type="entry name" value="DD-peptidase/beta-lactamase superfamily"/>
    <property type="match status" value="1"/>
</dbReference>
<evidence type="ECO:0000256" key="2">
    <source>
        <dbReference type="ARBA" id="ARBA00022729"/>
    </source>
</evidence>
<organism evidence="9 10">
    <name type="scientific">Halobacillus amylolyticus</name>
    <dbReference type="NCBI Taxonomy" id="2932259"/>
    <lineage>
        <taxon>Bacteria</taxon>
        <taxon>Bacillati</taxon>
        <taxon>Bacillota</taxon>
        <taxon>Bacilli</taxon>
        <taxon>Bacillales</taxon>
        <taxon>Bacillaceae</taxon>
        <taxon>Halobacillus</taxon>
    </lineage>
</organism>
<evidence type="ECO:0000256" key="1">
    <source>
        <dbReference type="ARBA" id="ARBA00007164"/>
    </source>
</evidence>
<dbReference type="InterPro" id="IPR018044">
    <property type="entry name" value="Peptidase_S11"/>
</dbReference>
<keyword evidence="9" id="KW-0121">Carboxypeptidase</keyword>
<keyword evidence="6" id="KW-0961">Cell wall biogenesis/degradation</keyword>
<dbReference type="InterPro" id="IPR001967">
    <property type="entry name" value="Peptidase_S11_N"/>
</dbReference>
<name>A0ABY4HAS0_9BACI</name>
<keyword evidence="10" id="KW-1185">Reference proteome</keyword>
<evidence type="ECO:0000256" key="7">
    <source>
        <dbReference type="RuleBase" id="RU004016"/>
    </source>
</evidence>
<keyword evidence="2" id="KW-0732">Signal</keyword>
<evidence type="ECO:0000259" key="8">
    <source>
        <dbReference type="Pfam" id="PF00768"/>
    </source>
</evidence>
<proteinExistence type="inferred from homology"/>
<dbReference type="InterPro" id="IPR012338">
    <property type="entry name" value="Beta-lactam/transpept-like"/>
</dbReference>
<evidence type="ECO:0000256" key="6">
    <source>
        <dbReference type="ARBA" id="ARBA00023316"/>
    </source>
</evidence>
<reference evidence="9" key="1">
    <citation type="submission" date="2022-04" db="EMBL/GenBank/DDBJ databases">
        <title>Halobacillus sp. isolated from saltern.</title>
        <authorList>
            <person name="Won M."/>
            <person name="Lee C.-M."/>
            <person name="Woen H.-Y."/>
            <person name="Kwon S.-W."/>
        </authorList>
    </citation>
    <scope>NUCLEOTIDE SEQUENCE</scope>
    <source>
        <strain evidence="9">SSHM10-5</strain>
    </source>
</reference>
<evidence type="ECO:0000313" key="10">
    <source>
        <dbReference type="Proteomes" id="UP000830326"/>
    </source>
</evidence>
<accession>A0ABY4HAS0</accession>
<dbReference type="RefSeq" id="WP_245031897.1">
    <property type="nucleotide sequence ID" value="NZ_CP095075.1"/>
</dbReference>
<dbReference type="PRINTS" id="PR00725">
    <property type="entry name" value="DADACBPTASE1"/>
</dbReference>
<protein>
    <submittedName>
        <fullName evidence="9">D-alanyl-D-alanine carboxypeptidase</fullName>
    </submittedName>
</protein>
<feature type="domain" description="Peptidase S11 D-alanyl-D-alanine carboxypeptidase A N-terminal" evidence="8">
    <location>
        <begin position="28"/>
        <end position="256"/>
    </location>
</feature>
<evidence type="ECO:0000256" key="3">
    <source>
        <dbReference type="ARBA" id="ARBA00022801"/>
    </source>
</evidence>
<dbReference type="EMBL" id="CP095075">
    <property type="protein sequence ID" value="UOR11689.1"/>
    <property type="molecule type" value="Genomic_DNA"/>
</dbReference>
<keyword evidence="3" id="KW-0378">Hydrolase</keyword>
<dbReference type="PANTHER" id="PTHR21581:SF33">
    <property type="entry name" value="D-ALANYL-D-ALANINE CARBOXYPEPTIDASE DACB"/>
    <property type="match status" value="1"/>
</dbReference>
<dbReference type="Pfam" id="PF00768">
    <property type="entry name" value="Peptidase_S11"/>
    <property type="match status" value="1"/>
</dbReference>
<keyword evidence="4" id="KW-0133">Cell shape</keyword>
<dbReference type="SUPFAM" id="SSF56601">
    <property type="entry name" value="beta-lactamase/transpeptidase-like"/>
    <property type="match status" value="1"/>
</dbReference>
<dbReference type="GO" id="GO:0004180">
    <property type="term" value="F:carboxypeptidase activity"/>
    <property type="evidence" value="ECO:0007669"/>
    <property type="project" value="UniProtKB-KW"/>
</dbReference>
<sequence>MKKMLLIITTLLTIYSLLVPTVFAKSDPSPPTLLSEAAIVIDAKSGEVLYEKNGKTQKYPASLTKIATAIYAIETADLDEVVTVSKNARHTEGTRVYLEEGEQVPLKKLLQGLLINSGNDAGVAIAEHLSGSVDQFASEINSYLKNEIGVKNTHFKNPHGLFNPEHVTTAEDLAAITQYAMKNEVFRNIFGTKKLEWNGDAWDTTLFSHHKLMRQKPYEEIVTGGKTGYVDQSGFTLATTAEKENISLIIITLNSDTQRGAYNDTMKLLEYGLENFETSSIPKGKTFMAEGTEYITSEKLYFTHPLNELTNKQVKEDGSLQIIDRNGENLASFQLEENNDKEKAGQAGNADSDDSGLPMENHLPNLFISIGLSIVDLFYKYT</sequence>
<evidence type="ECO:0000313" key="9">
    <source>
        <dbReference type="EMBL" id="UOR11689.1"/>
    </source>
</evidence>
<comment type="similarity">
    <text evidence="1 7">Belongs to the peptidase S11 family.</text>
</comment>
<evidence type="ECO:0000256" key="4">
    <source>
        <dbReference type="ARBA" id="ARBA00022960"/>
    </source>
</evidence>
<dbReference type="Proteomes" id="UP000830326">
    <property type="component" value="Chromosome"/>
</dbReference>
<evidence type="ECO:0000256" key="5">
    <source>
        <dbReference type="ARBA" id="ARBA00022984"/>
    </source>
</evidence>
<keyword evidence="9" id="KW-0645">Protease</keyword>
<dbReference type="PANTHER" id="PTHR21581">
    <property type="entry name" value="D-ALANYL-D-ALANINE CARBOXYPEPTIDASE"/>
    <property type="match status" value="1"/>
</dbReference>
<keyword evidence="5" id="KW-0573">Peptidoglycan synthesis</keyword>